<accession>A0A9W6R9Q7</accession>
<dbReference type="RefSeq" id="WP_285489414.1">
    <property type="nucleotide sequence ID" value="NZ_BSTI01000020.1"/>
</dbReference>
<dbReference type="PANTHER" id="PTHR11487">
    <property type="entry name" value="THIOESTERASE"/>
    <property type="match status" value="1"/>
</dbReference>
<evidence type="ECO:0000313" key="3">
    <source>
        <dbReference type="EMBL" id="GLY70122.1"/>
    </source>
</evidence>
<dbReference type="SUPFAM" id="SSF53474">
    <property type="entry name" value="alpha/beta-Hydrolases"/>
    <property type="match status" value="1"/>
</dbReference>
<dbReference type="InterPro" id="IPR012223">
    <property type="entry name" value="TEII"/>
</dbReference>
<dbReference type="GO" id="GO:0008610">
    <property type="term" value="P:lipid biosynthetic process"/>
    <property type="evidence" value="ECO:0007669"/>
    <property type="project" value="TreeGrafter"/>
</dbReference>
<evidence type="ECO:0000259" key="2">
    <source>
        <dbReference type="Pfam" id="PF00975"/>
    </source>
</evidence>
<dbReference type="PANTHER" id="PTHR11487:SF0">
    <property type="entry name" value="S-ACYL FATTY ACID SYNTHASE THIOESTERASE, MEDIUM CHAIN"/>
    <property type="match status" value="1"/>
</dbReference>
<dbReference type="GO" id="GO:0016787">
    <property type="term" value="F:hydrolase activity"/>
    <property type="evidence" value="ECO:0007669"/>
    <property type="project" value="UniProtKB-KW"/>
</dbReference>
<name>A0A9W6R9Q7_9PSEU</name>
<dbReference type="InterPro" id="IPR029058">
    <property type="entry name" value="AB_hydrolase_fold"/>
</dbReference>
<dbReference type="EMBL" id="BSTI01000020">
    <property type="protein sequence ID" value="GLY70122.1"/>
    <property type="molecule type" value="Genomic_DNA"/>
</dbReference>
<gene>
    <name evidence="3" type="primary">rifR</name>
    <name evidence="3" type="ORF">Atai01_67410</name>
</gene>
<dbReference type="InterPro" id="IPR001031">
    <property type="entry name" value="Thioesterase"/>
</dbReference>
<evidence type="ECO:0000313" key="4">
    <source>
        <dbReference type="Proteomes" id="UP001165136"/>
    </source>
</evidence>
<dbReference type="Gene3D" id="3.40.50.1820">
    <property type="entry name" value="alpha/beta hydrolase"/>
    <property type="match status" value="1"/>
</dbReference>
<proteinExistence type="inferred from homology"/>
<protein>
    <submittedName>
        <fullName evidence="3">Oleoyl-ACP hydrolase</fullName>
    </submittedName>
</protein>
<dbReference type="Pfam" id="PF00975">
    <property type="entry name" value="Thioesterase"/>
    <property type="match status" value="1"/>
</dbReference>
<dbReference type="Proteomes" id="UP001165136">
    <property type="component" value="Unassembled WGS sequence"/>
</dbReference>
<dbReference type="AlphaFoldDB" id="A0A9W6R9Q7"/>
<organism evidence="3 4">
    <name type="scientific">Amycolatopsis taiwanensis</name>
    <dbReference type="NCBI Taxonomy" id="342230"/>
    <lineage>
        <taxon>Bacteria</taxon>
        <taxon>Bacillati</taxon>
        <taxon>Actinomycetota</taxon>
        <taxon>Actinomycetes</taxon>
        <taxon>Pseudonocardiales</taxon>
        <taxon>Pseudonocardiaceae</taxon>
        <taxon>Amycolatopsis</taxon>
    </lineage>
</organism>
<sequence>MAAPASAHGDLWFRRFEPAPDAQVRLVCLPHAGGSASFYLPMARALGPAVDVLSAQYPGRQDRHHEPCIRDLGMLADELFAALGPWADRPLAIFGHSMGAALGFELARRIETAGAAELVRLFASGRPAPSVQRNENVHQRDDDGLLAELKALSGTDSRVLDDEELMEMALPAIRADYEAVETYRYADGPKLRCQVTVLAGDDDPVAPLDEVRQWRAYTEAELDFHIFPGGHFFLADHQDAVIGLIRDRLA</sequence>
<feature type="domain" description="Thioesterase" evidence="2">
    <location>
        <begin position="25"/>
        <end position="248"/>
    </location>
</feature>
<comment type="similarity">
    <text evidence="1">Belongs to the thioesterase family.</text>
</comment>
<comment type="caution">
    <text evidence="3">The sequence shown here is derived from an EMBL/GenBank/DDBJ whole genome shotgun (WGS) entry which is preliminary data.</text>
</comment>
<evidence type="ECO:0000256" key="1">
    <source>
        <dbReference type="ARBA" id="ARBA00007169"/>
    </source>
</evidence>
<keyword evidence="4" id="KW-1185">Reference proteome</keyword>
<keyword evidence="3" id="KW-0378">Hydrolase</keyword>
<reference evidence="3" key="1">
    <citation type="submission" date="2023-03" db="EMBL/GenBank/DDBJ databases">
        <title>Amycolatopsis taiwanensis NBRC 103393.</title>
        <authorList>
            <person name="Ichikawa N."/>
            <person name="Sato H."/>
            <person name="Tonouchi N."/>
        </authorList>
    </citation>
    <scope>NUCLEOTIDE SEQUENCE</scope>
    <source>
        <strain evidence="3">NBRC 103393</strain>
    </source>
</reference>